<dbReference type="AlphaFoldDB" id="A0A0S4L6Y4"/>
<accession>A0A0S4L6Y4</accession>
<reference evidence="2" key="1">
    <citation type="submission" date="2015-10" db="EMBL/GenBank/DDBJ databases">
        <authorList>
            <person name="Luecker S."/>
            <person name="Luecker S."/>
        </authorList>
    </citation>
    <scope>NUCLEOTIDE SEQUENCE [LARGE SCALE GENOMIC DNA]</scope>
</reference>
<dbReference type="InterPro" id="IPR010985">
    <property type="entry name" value="Ribbon_hlx_hlx"/>
</dbReference>
<organism evidence="1 2">
    <name type="scientific">Candidatus Nitrospira nitrificans</name>
    <dbReference type="NCBI Taxonomy" id="1742973"/>
    <lineage>
        <taxon>Bacteria</taxon>
        <taxon>Pseudomonadati</taxon>
        <taxon>Nitrospirota</taxon>
        <taxon>Nitrospiria</taxon>
        <taxon>Nitrospirales</taxon>
        <taxon>Nitrospiraceae</taxon>
        <taxon>Nitrospira</taxon>
    </lineage>
</organism>
<sequence>MPTTNPRVNVVLDEPLYQGLRRWAKRDGISLSLKVRDLVKDALDLEEDRVLTDIAEQRMATFDRKTVKTHAEVWGTSKRPRR</sequence>
<protein>
    <submittedName>
        <fullName evidence="1">Antitoxin, RHH family</fullName>
    </submittedName>
</protein>
<dbReference type="EMBL" id="CZPZ01000002">
    <property type="protein sequence ID" value="CUS32381.1"/>
    <property type="molecule type" value="Genomic_DNA"/>
</dbReference>
<dbReference type="RefSeq" id="WP_090894348.1">
    <property type="nucleotide sequence ID" value="NZ_CZPZ01000002.1"/>
</dbReference>
<keyword evidence="2" id="KW-1185">Reference proteome</keyword>
<name>A0A0S4L6Y4_9BACT</name>
<dbReference type="GO" id="GO:0006355">
    <property type="term" value="P:regulation of DNA-templated transcription"/>
    <property type="evidence" value="ECO:0007669"/>
    <property type="project" value="InterPro"/>
</dbReference>
<dbReference type="STRING" id="1742973.COMA2_100089"/>
<proteinExistence type="predicted"/>
<gene>
    <name evidence="1" type="ORF">COMA2_100089</name>
</gene>
<evidence type="ECO:0000313" key="1">
    <source>
        <dbReference type="EMBL" id="CUS32381.1"/>
    </source>
</evidence>
<dbReference type="OrthoDB" id="5642944at2"/>
<dbReference type="Proteomes" id="UP000198736">
    <property type="component" value="Unassembled WGS sequence"/>
</dbReference>
<dbReference type="SUPFAM" id="SSF47598">
    <property type="entry name" value="Ribbon-helix-helix"/>
    <property type="match status" value="1"/>
</dbReference>
<evidence type="ECO:0000313" key="2">
    <source>
        <dbReference type="Proteomes" id="UP000198736"/>
    </source>
</evidence>